<dbReference type="Proteomes" id="UP000287502">
    <property type="component" value="Chromosome"/>
</dbReference>
<dbReference type="RefSeq" id="WP_128465713.1">
    <property type="nucleotide sequence ID" value="NZ_CP035108.1"/>
</dbReference>
<gene>
    <name evidence="1" type="ORF">EP073_03125</name>
</gene>
<sequence>MHQGCSGTFENGKQVVNKLRNMGYSAMPMSMPMVIHCSNCEESFSMETYEAKCPNCDMTYGVTPCHSHDPESVQAAGINY</sequence>
<proteinExistence type="predicted"/>
<dbReference type="OrthoDB" id="9798730at2"/>
<reference evidence="1 2" key="1">
    <citation type="submission" date="2019-01" db="EMBL/GenBank/DDBJ databases">
        <title>Geovibrio thiophilus DSM 11263, complete genome.</title>
        <authorList>
            <person name="Spring S."/>
            <person name="Bunk B."/>
            <person name="Sproer C."/>
        </authorList>
    </citation>
    <scope>NUCLEOTIDE SEQUENCE [LARGE SCALE GENOMIC DNA]</scope>
    <source>
        <strain evidence="1 2">DSM 11263</strain>
    </source>
</reference>
<name>A0A410JW54_9BACT</name>
<dbReference type="KEGG" id="gtl:EP073_03125"/>
<keyword evidence="2" id="KW-1185">Reference proteome</keyword>
<evidence type="ECO:0000313" key="1">
    <source>
        <dbReference type="EMBL" id="QAR32426.1"/>
    </source>
</evidence>
<evidence type="ECO:0008006" key="3">
    <source>
        <dbReference type="Google" id="ProtNLM"/>
    </source>
</evidence>
<organism evidence="1 2">
    <name type="scientific">Geovibrio thiophilus</name>
    <dbReference type="NCBI Taxonomy" id="139438"/>
    <lineage>
        <taxon>Bacteria</taxon>
        <taxon>Pseudomonadati</taxon>
        <taxon>Deferribacterota</taxon>
        <taxon>Deferribacteres</taxon>
        <taxon>Deferribacterales</taxon>
        <taxon>Geovibrionaceae</taxon>
        <taxon>Geovibrio</taxon>
    </lineage>
</organism>
<dbReference type="EMBL" id="CP035108">
    <property type="protein sequence ID" value="QAR32426.1"/>
    <property type="molecule type" value="Genomic_DNA"/>
</dbReference>
<accession>A0A410JW54</accession>
<protein>
    <recommendedName>
        <fullName evidence="3">Hydrogenase maturation nickel metallochaperone HypA</fullName>
    </recommendedName>
</protein>
<dbReference type="AlphaFoldDB" id="A0A410JW54"/>
<evidence type="ECO:0000313" key="2">
    <source>
        <dbReference type="Proteomes" id="UP000287502"/>
    </source>
</evidence>